<proteinExistence type="predicted"/>
<gene>
    <name evidence="1" type="ORF">PX29p317</name>
</gene>
<dbReference type="KEGG" id="vg:18560240"/>
<accession>E5DQP8</accession>
<evidence type="ECO:0000313" key="2">
    <source>
        <dbReference type="Proteomes" id="UP000008726"/>
    </source>
</evidence>
<reference evidence="1 2" key="1">
    <citation type="journal article" date="2010" name="Virol. J.">
        <title>Genomes of the T4-related bacteriophages as windows on microbial genome evolution.</title>
        <authorList>
            <person name="Petrov V.M."/>
            <person name="Ratnayaka S."/>
            <person name="Nolan J.M."/>
            <person name="Miller E.S."/>
            <person name="Karam J.D."/>
        </authorList>
    </citation>
    <scope>NUCLEOTIDE SEQUENCE [LARGE SCALE GENOMIC DNA]</scope>
</reference>
<dbReference type="OrthoDB" id="41044at10239"/>
<dbReference type="RefSeq" id="YP_009011744.1">
    <property type="nucleotide sequence ID" value="NC_023688.1"/>
</dbReference>
<dbReference type="EMBL" id="GU396103">
    <property type="protein sequence ID" value="ADQ53034.1"/>
    <property type="molecule type" value="Genomic_DNA"/>
</dbReference>
<sequence length="141" mass="15826">MNIVVKAVKNLQHVEDGSILMDVLFEHIGEFIQFNACKDDSVDHGKRLYEDAMNGVFGAIAPADIELSRRKSEFIVKLSVKNALDSFKTELSALRDADELGIISESEVARYKELRIYNIEANRFLNATDTKIDPPKPPSSK</sequence>
<protein>
    <submittedName>
        <fullName evidence="1">Uncharacterized protein</fullName>
    </submittedName>
</protein>
<name>E5DQP8_9CAUD</name>
<organism evidence="1 2">
    <name type="scientific">Aeromonas phage PX29</name>
    <dbReference type="NCBI Taxonomy" id="926067"/>
    <lineage>
        <taxon>Viruses</taxon>
        <taxon>Duplodnaviria</taxon>
        <taxon>Heunggongvirae</taxon>
        <taxon>Uroviricota</taxon>
        <taxon>Caudoviricetes</taxon>
        <taxon>Pantevenvirales</taxon>
        <taxon>Straboviridae</taxon>
        <taxon>Angelvirus</taxon>
        <taxon>Angelvirus px29</taxon>
    </lineage>
</organism>
<evidence type="ECO:0000313" key="1">
    <source>
        <dbReference type="EMBL" id="ADQ53034.1"/>
    </source>
</evidence>
<dbReference type="Proteomes" id="UP000008726">
    <property type="component" value="Segment"/>
</dbReference>
<dbReference type="GeneID" id="18560240"/>
<keyword evidence="2" id="KW-1185">Reference proteome</keyword>